<feature type="domain" description="Methyltransferase small" evidence="2">
    <location>
        <begin position="326"/>
        <end position="371"/>
    </location>
</feature>
<comment type="caution">
    <text evidence="4">The sequence shown here is derived from an EMBL/GenBank/DDBJ whole genome shotgun (WGS) entry which is preliminary data.</text>
</comment>
<feature type="region of interest" description="Disordered" evidence="1">
    <location>
        <begin position="54"/>
        <end position="91"/>
    </location>
</feature>
<dbReference type="AlphaFoldDB" id="A0ABD3RJ35"/>
<dbReference type="Proteomes" id="UP001530377">
    <property type="component" value="Unassembled WGS sequence"/>
</dbReference>
<dbReference type="Pfam" id="PF05175">
    <property type="entry name" value="MTS"/>
    <property type="match status" value="1"/>
</dbReference>
<dbReference type="InterPro" id="IPR040758">
    <property type="entry name" value="PrmC_N"/>
</dbReference>
<dbReference type="Pfam" id="PF17827">
    <property type="entry name" value="PrmC_N"/>
    <property type="match status" value="1"/>
</dbReference>
<reference evidence="4 5" key="1">
    <citation type="submission" date="2024-10" db="EMBL/GenBank/DDBJ databases">
        <title>Updated reference genomes for cyclostephanoid diatoms.</title>
        <authorList>
            <person name="Roberts W.R."/>
            <person name="Alverson A.J."/>
        </authorList>
    </citation>
    <scope>NUCLEOTIDE SEQUENCE [LARGE SCALE GENOMIC DNA]</scope>
    <source>
        <strain evidence="4 5">AJA228-03</strain>
    </source>
</reference>
<feature type="compositionally biased region" description="Pro residues" evidence="1">
    <location>
        <begin position="124"/>
        <end position="139"/>
    </location>
</feature>
<proteinExistence type="predicted"/>
<dbReference type="PROSITE" id="PS00092">
    <property type="entry name" value="N6_MTASE"/>
    <property type="match status" value="1"/>
</dbReference>
<sequence length="541" mass="60907">MTRFLFLPLLIHLKPIEHISMMFSLPKAANSSMGHSSRIISRNGANTPIATCGRSWGRHNDNNHHHHTPLHRRRRRRQYHHTRNTNLASLARATPRVDRLAASAYVFAVDASASSSDDGRESRIPPPSRCGSIPPPPPSRRAASSLSSAEDVDGDATTRRRALPPSYGISGGISINDAMRSSLRMLEDLNIPEPNESVVHLLSHALNLDWDVGHRRLREVFTLPHPLPYDYSPILPVDRSIYDLAKQILSSEQRIAYLSLLERRMRYEPLQYILGRWDFHHLSGLRIRRPMLCPRPETEELVELVLADIDRLIDIAKIEGGGNRRIRILDVGCGTGAIGIAIARRYPRHVRVVALDVSPDAVDLSNENAALFLSGGADDHVDARADISGLYTAIVCSARDFTNEGMQSEAAYATERKWEMDFDIVVSNPPYIPTRDMLGLSWDVTGFESHGALCGGDDGLNVIRDIVYRLPEWLSPTITVDDHRRVQRHCWMEVDDSHPTKLEKWLAPGSKESVLMGVEYCDRRKDFCGRDRFVKLVKRCS</sequence>
<keyword evidence="5" id="KW-1185">Reference proteome</keyword>
<feature type="region of interest" description="Disordered" evidence="1">
    <location>
        <begin position="115"/>
        <end position="165"/>
    </location>
</feature>
<feature type="domain" description="Release factor glutamine methyltransferase N-terminal" evidence="3">
    <location>
        <begin position="246"/>
        <end position="275"/>
    </location>
</feature>
<dbReference type="CDD" id="cd02440">
    <property type="entry name" value="AdoMet_MTases"/>
    <property type="match status" value="1"/>
</dbReference>
<feature type="compositionally biased region" description="Low complexity" evidence="1">
    <location>
        <begin position="140"/>
        <end position="149"/>
    </location>
</feature>
<evidence type="ECO:0000313" key="5">
    <source>
        <dbReference type="Proteomes" id="UP001530377"/>
    </source>
</evidence>
<name>A0ABD3RJ35_9STRA</name>
<gene>
    <name evidence="4" type="ORF">ACHAXA_005716</name>
</gene>
<protein>
    <submittedName>
        <fullName evidence="4">Uncharacterized protein</fullName>
    </submittedName>
</protein>
<organism evidence="4 5">
    <name type="scientific">Cyclostephanos tholiformis</name>
    <dbReference type="NCBI Taxonomy" id="382380"/>
    <lineage>
        <taxon>Eukaryota</taxon>
        <taxon>Sar</taxon>
        <taxon>Stramenopiles</taxon>
        <taxon>Ochrophyta</taxon>
        <taxon>Bacillariophyta</taxon>
        <taxon>Coscinodiscophyceae</taxon>
        <taxon>Thalassiosirophycidae</taxon>
        <taxon>Stephanodiscales</taxon>
        <taxon>Stephanodiscaceae</taxon>
        <taxon>Cyclostephanos</taxon>
    </lineage>
</organism>
<dbReference type="EMBL" id="JALLPB020000238">
    <property type="protein sequence ID" value="KAL3811746.1"/>
    <property type="molecule type" value="Genomic_DNA"/>
</dbReference>
<dbReference type="InterPro" id="IPR007848">
    <property type="entry name" value="Small_mtfrase_dom"/>
</dbReference>
<evidence type="ECO:0000256" key="1">
    <source>
        <dbReference type="SAM" id="MobiDB-lite"/>
    </source>
</evidence>
<dbReference type="InterPro" id="IPR029063">
    <property type="entry name" value="SAM-dependent_MTases_sf"/>
</dbReference>
<dbReference type="PANTHER" id="PTHR18895">
    <property type="entry name" value="HEMK METHYLTRANSFERASE"/>
    <property type="match status" value="1"/>
</dbReference>
<dbReference type="Gene3D" id="1.10.8.10">
    <property type="entry name" value="DNA helicase RuvA subunit, C-terminal domain"/>
    <property type="match status" value="1"/>
</dbReference>
<dbReference type="PANTHER" id="PTHR18895:SF74">
    <property type="entry name" value="MTRF1L RELEASE FACTOR GLUTAMINE METHYLTRANSFERASE"/>
    <property type="match status" value="1"/>
</dbReference>
<dbReference type="Gene3D" id="3.40.50.150">
    <property type="entry name" value="Vaccinia Virus protein VP39"/>
    <property type="match status" value="1"/>
</dbReference>
<dbReference type="SUPFAM" id="SSF53335">
    <property type="entry name" value="S-adenosyl-L-methionine-dependent methyltransferases"/>
    <property type="match status" value="1"/>
</dbReference>
<feature type="compositionally biased region" description="Basic residues" evidence="1">
    <location>
        <begin position="64"/>
        <end position="83"/>
    </location>
</feature>
<dbReference type="InterPro" id="IPR050320">
    <property type="entry name" value="N5-glutamine_MTase"/>
</dbReference>
<evidence type="ECO:0000259" key="2">
    <source>
        <dbReference type="Pfam" id="PF05175"/>
    </source>
</evidence>
<evidence type="ECO:0000313" key="4">
    <source>
        <dbReference type="EMBL" id="KAL3811746.1"/>
    </source>
</evidence>
<dbReference type="InterPro" id="IPR002052">
    <property type="entry name" value="DNA_methylase_N6_adenine_CS"/>
</dbReference>
<evidence type="ECO:0000259" key="3">
    <source>
        <dbReference type="Pfam" id="PF17827"/>
    </source>
</evidence>
<accession>A0ABD3RJ35</accession>